<dbReference type="InterPro" id="IPR019587">
    <property type="entry name" value="Polyketide_cyclase/dehydratase"/>
</dbReference>
<proteinExistence type="predicted"/>
<dbReference type="SUPFAM" id="SSF55961">
    <property type="entry name" value="Bet v1-like"/>
    <property type="match status" value="1"/>
</dbReference>
<dbReference type="KEGG" id="chk:D4L85_31835"/>
<sequence>MKKLNRLRPKFQSKQTITINAPIEKVWAFNQDLSRIPVYHPRVNKVDLISGKQFREVGVSYRCHLSDGKNTCVEKDIEIVPLEKIVTVFTADTMGLTKLLPDYIVESTVKQIDNNSTRVEISHFYSSSNWKAWLLNFIIKSKIARQTMDTLNAMKMNIENEY</sequence>
<dbReference type="AlphaFoldDB" id="A0A385SVP3"/>
<keyword evidence="2" id="KW-1185">Reference proteome</keyword>
<dbReference type="EMBL" id="CP032382">
    <property type="protein sequence ID" value="AYB34892.1"/>
    <property type="molecule type" value="Genomic_DNA"/>
</dbReference>
<name>A0A385SVP3_9BACT</name>
<dbReference type="InterPro" id="IPR023393">
    <property type="entry name" value="START-like_dom_sf"/>
</dbReference>
<reference evidence="2" key="1">
    <citation type="submission" date="2018-09" db="EMBL/GenBank/DDBJ databases">
        <title>Chryseolinea sp. KIS68-18 isolated from soil.</title>
        <authorList>
            <person name="Weon H.-Y."/>
            <person name="Kwon S.-W."/>
            <person name="Lee S.A."/>
        </authorList>
    </citation>
    <scope>NUCLEOTIDE SEQUENCE [LARGE SCALE GENOMIC DNA]</scope>
    <source>
        <strain evidence="2">KIS68-18</strain>
    </source>
</reference>
<organism evidence="1 2">
    <name type="scientific">Chryseolinea soli</name>
    <dbReference type="NCBI Taxonomy" id="2321403"/>
    <lineage>
        <taxon>Bacteria</taxon>
        <taxon>Pseudomonadati</taxon>
        <taxon>Bacteroidota</taxon>
        <taxon>Cytophagia</taxon>
        <taxon>Cytophagales</taxon>
        <taxon>Fulvivirgaceae</taxon>
        <taxon>Chryseolinea</taxon>
    </lineage>
</organism>
<dbReference type="CDD" id="cd07812">
    <property type="entry name" value="SRPBCC"/>
    <property type="match status" value="1"/>
</dbReference>
<dbReference type="Proteomes" id="UP000266183">
    <property type="component" value="Chromosome"/>
</dbReference>
<gene>
    <name evidence="1" type="ORF">D4L85_31835</name>
</gene>
<evidence type="ECO:0000313" key="2">
    <source>
        <dbReference type="Proteomes" id="UP000266183"/>
    </source>
</evidence>
<evidence type="ECO:0000313" key="1">
    <source>
        <dbReference type="EMBL" id="AYB34892.1"/>
    </source>
</evidence>
<dbReference type="Pfam" id="PF10604">
    <property type="entry name" value="Polyketide_cyc2"/>
    <property type="match status" value="1"/>
</dbReference>
<dbReference type="Gene3D" id="3.30.530.20">
    <property type="match status" value="1"/>
</dbReference>
<protein>
    <submittedName>
        <fullName evidence="1">SRPBCC family protein</fullName>
    </submittedName>
</protein>
<accession>A0A385SVP3</accession>